<keyword evidence="2" id="KW-1185">Reference proteome</keyword>
<name>A0ABU8YQ74_9CYAN</name>
<sequence length="149" mass="16861">MDEATTITATQQQQLEQLPVKAEGLQTIPGQQEIDSIMSSTQALAGLSTPIDLEKTPEFEIWKQAKLRECLDYLRGNWKMDITAEKLVMEKMYIFPDPDNRKAYASVNNFNYIDPVTGVVAINPATGQRICYTVWRKIDPPTPELEAIQ</sequence>
<dbReference type="EMBL" id="JBBLXS010000222">
    <property type="protein sequence ID" value="MEK0186500.1"/>
    <property type="molecule type" value="Genomic_DNA"/>
</dbReference>
<reference evidence="1 2" key="1">
    <citation type="journal article" date="2020" name="Harmful Algae">
        <title>Molecular and morphological characterization of a novel dihydroanatoxin-a producing Microcoleus species (cyanobacteria) from the Russian River, California, USA.</title>
        <authorList>
            <person name="Conklin K.Y."/>
            <person name="Stancheva R."/>
            <person name="Otten T.G."/>
            <person name="Fadness R."/>
            <person name="Boyer G.L."/>
            <person name="Read B."/>
            <person name="Zhang X."/>
            <person name="Sheath R.G."/>
        </authorList>
    </citation>
    <scope>NUCLEOTIDE SEQUENCE [LARGE SCALE GENOMIC DNA]</scope>
    <source>
        <strain evidence="1 2">PTRS2</strain>
    </source>
</reference>
<protein>
    <submittedName>
        <fullName evidence="1">Uncharacterized protein</fullName>
    </submittedName>
</protein>
<accession>A0ABU8YQ74</accession>
<dbReference type="RefSeq" id="WP_340541628.1">
    <property type="nucleotide sequence ID" value="NZ_JBBLXS010000222.1"/>
</dbReference>
<evidence type="ECO:0000313" key="1">
    <source>
        <dbReference type="EMBL" id="MEK0186500.1"/>
    </source>
</evidence>
<proteinExistence type="predicted"/>
<comment type="caution">
    <text evidence="1">The sequence shown here is derived from an EMBL/GenBank/DDBJ whole genome shotgun (WGS) entry which is preliminary data.</text>
</comment>
<dbReference type="Proteomes" id="UP001384579">
    <property type="component" value="Unassembled WGS sequence"/>
</dbReference>
<evidence type="ECO:0000313" key="2">
    <source>
        <dbReference type="Proteomes" id="UP001384579"/>
    </source>
</evidence>
<organism evidence="1 2">
    <name type="scientific">Microcoleus anatoxicus PTRS2</name>
    <dbReference type="NCBI Taxonomy" id="2705321"/>
    <lineage>
        <taxon>Bacteria</taxon>
        <taxon>Bacillati</taxon>
        <taxon>Cyanobacteriota</taxon>
        <taxon>Cyanophyceae</taxon>
        <taxon>Oscillatoriophycideae</taxon>
        <taxon>Oscillatoriales</taxon>
        <taxon>Microcoleaceae</taxon>
        <taxon>Microcoleus</taxon>
        <taxon>Microcoleus anatoxicus</taxon>
    </lineage>
</organism>
<gene>
    <name evidence="1" type="ORF">WMG39_16820</name>
</gene>